<dbReference type="PANTHER" id="PTHR30469">
    <property type="entry name" value="MULTIDRUG RESISTANCE PROTEIN MDTA"/>
    <property type="match status" value="1"/>
</dbReference>
<dbReference type="Gene3D" id="2.40.30.170">
    <property type="match status" value="1"/>
</dbReference>
<evidence type="ECO:0000313" key="6">
    <source>
        <dbReference type="EMBL" id="MCC2229654.1"/>
    </source>
</evidence>
<feature type="coiled-coil region" evidence="1">
    <location>
        <begin position="93"/>
        <end position="177"/>
    </location>
</feature>
<dbReference type="Gene3D" id="1.10.287.470">
    <property type="entry name" value="Helix hairpin bin"/>
    <property type="match status" value="1"/>
</dbReference>
<feature type="region of interest" description="Disordered" evidence="2">
    <location>
        <begin position="415"/>
        <end position="506"/>
    </location>
</feature>
<dbReference type="InterPro" id="IPR058636">
    <property type="entry name" value="Beta-barrel_YknX"/>
</dbReference>
<name>A0AAE3E7X3_9FIRM</name>
<dbReference type="SUPFAM" id="SSF111369">
    <property type="entry name" value="HlyD-like secretion proteins"/>
    <property type="match status" value="1"/>
</dbReference>
<feature type="domain" description="YknX-like barrel-sandwich hybrid" evidence="4">
    <location>
        <begin position="69"/>
        <end position="204"/>
    </location>
</feature>
<reference evidence="6" key="1">
    <citation type="submission" date="2021-10" db="EMBL/GenBank/DDBJ databases">
        <title>Anaerobic single-cell dispensing facilitates the cultivation of human gut bacteria.</title>
        <authorList>
            <person name="Afrizal A."/>
        </authorList>
    </citation>
    <scope>NUCLEOTIDE SEQUENCE</scope>
    <source>
        <strain evidence="6">CLA-AA-H215</strain>
    </source>
</reference>
<keyword evidence="1" id="KW-0175">Coiled coil</keyword>
<gene>
    <name evidence="6" type="ORF">LKD81_01380</name>
</gene>
<accession>A0AAE3E7X3</accession>
<dbReference type="AlphaFoldDB" id="A0AAE3E7X3"/>
<comment type="caution">
    <text evidence="6">The sequence shown here is derived from an EMBL/GenBank/DDBJ whole genome shotgun (WGS) entry which is preliminary data.</text>
</comment>
<dbReference type="PANTHER" id="PTHR30469:SF15">
    <property type="entry name" value="HLYD FAMILY OF SECRETION PROTEINS"/>
    <property type="match status" value="1"/>
</dbReference>
<feature type="chain" id="PRO_5042196820" evidence="3">
    <location>
        <begin position="25"/>
        <end position="506"/>
    </location>
</feature>
<evidence type="ECO:0000259" key="4">
    <source>
        <dbReference type="Pfam" id="PF25984"/>
    </source>
</evidence>
<evidence type="ECO:0000313" key="7">
    <source>
        <dbReference type="Proteomes" id="UP001198182"/>
    </source>
</evidence>
<evidence type="ECO:0000256" key="3">
    <source>
        <dbReference type="SAM" id="SignalP"/>
    </source>
</evidence>
<dbReference type="GO" id="GO:1990281">
    <property type="term" value="C:efflux pump complex"/>
    <property type="evidence" value="ECO:0007669"/>
    <property type="project" value="TreeGrafter"/>
</dbReference>
<evidence type="ECO:0000259" key="5">
    <source>
        <dbReference type="Pfam" id="PF25990"/>
    </source>
</evidence>
<feature type="domain" description="YknX-like beta-barrel" evidence="5">
    <location>
        <begin position="211"/>
        <end position="299"/>
    </location>
</feature>
<dbReference type="Proteomes" id="UP001198182">
    <property type="component" value="Unassembled WGS sequence"/>
</dbReference>
<dbReference type="Pfam" id="PF25990">
    <property type="entry name" value="Beta-barrel_YknX"/>
    <property type="match status" value="1"/>
</dbReference>
<dbReference type="PROSITE" id="PS51257">
    <property type="entry name" value="PROKAR_LIPOPROTEIN"/>
    <property type="match status" value="1"/>
</dbReference>
<dbReference type="EMBL" id="JAJEQR010000003">
    <property type="protein sequence ID" value="MCC2229654.1"/>
    <property type="molecule type" value="Genomic_DNA"/>
</dbReference>
<dbReference type="InterPro" id="IPR058639">
    <property type="entry name" value="BSH_YknX-like"/>
</dbReference>
<keyword evidence="7" id="KW-1185">Reference proteome</keyword>
<dbReference type="GO" id="GO:0015562">
    <property type="term" value="F:efflux transmembrane transporter activity"/>
    <property type="evidence" value="ECO:0007669"/>
    <property type="project" value="TreeGrafter"/>
</dbReference>
<protein>
    <submittedName>
        <fullName evidence="6">Biotin/lipoyl-binding protein</fullName>
    </submittedName>
</protein>
<feature type="compositionally biased region" description="Low complexity" evidence="2">
    <location>
        <begin position="457"/>
        <end position="473"/>
    </location>
</feature>
<dbReference type="Gene3D" id="2.40.420.20">
    <property type="match status" value="1"/>
</dbReference>
<keyword evidence="3" id="KW-0732">Signal</keyword>
<sequence>MRKSNLRFLCLAAAATLIMGGCSGSTDSGETVAVQSVSMLAGLNAGIQNRYAGKVVPLATQEIKKDDQKTVKEVFVKEGDEVTVGQVLFSYDMEEASLNIEQGKLELEKMRNSIETTKSQITALEKERKQAASSDKLSYTIEIQTLEADIRQTEYNISTKEVEIDRLEKSMEKSEVTAEMNGVVQSISENGYDNYGNAKPYMTIMETGTYRIEGNVSELNARSLPVGSSVVIRSRVDENETWAGTLDSVDLEHAVSNQNEGYYYVSSSGSEMTNTTKYPFYVTLDDSSGLMMGQHVYIELGTEDENAREGIWLSSYYIVQDGNDAYVWAATDQDKLEKRTVTLGEHDEDTDEYQITDGLTASDYIAIPEEGLSAGQPVTRYDEGYFGGSDTVDAMGGEYNDGAEGEYVEGADGEHIGGMDGEIPDANGEIYNEGGISDGEAGDSASYDGSGLALPEGADGMDGAADGAGSADGEITEIGEGVSGGAASDSAHVVEESQAAETEAGE</sequence>
<dbReference type="RefSeq" id="WP_308452441.1">
    <property type="nucleotide sequence ID" value="NZ_JAJEQR010000003.1"/>
</dbReference>
<feature type="signal peptide" evidence="3">
    <location>
        <begin position="1"/>
        <end position="24"/>
    </location>
</feature>
<evidence type="ECO:0000256" key="2">
    <source>
        <dbReference type="SAM" id="MobiDB-lite"/>
    </source>
</evidence>
<dbReference type="Pfam" id="PF25984">
    <property type="entry name" value="BSH_YknX"/>
    <property type="match status" value="1"/>
</dbReference>
<evidence type="ECO:0000256" key="1">
    <source>
        <dbReference type="SAM" id="Coils"/>
    </source>
</evidence>
<proteinExistence type="predicted"/>
<organism evidence="6 7">
    <name type="scientific">Hominifimenecus microfluidus</name>
    <dbReference type="NCBI Taxonomy" id="2885348"/>
    <lineage>
        <taxon>Bacteria</taxon>
        <taxon>Bacillati</taxon>
        <taxon>Bacillota</taxon>
        <taxon>Clostridia</taxon>
        <taxon>Lachnospirales</taxon>
        <taxon>Lachnospiraceae</taxon>
        <taxon>Hominifimenecus</taxon>
    </lineage>
</organism>
<dbReference type="Gene3D" id="2.40.50.100">
    <property type="match status" value="1"/>
</dbReference>